<dbReference type="Proteomes" id="UP000054359">
    <property type="component" value="Unassembled WGS sequence"/>
</dbReference>
<protein>
    <submittedName>
        <fullName evidence="2">Uncharacterized protein</fullName>
    </submittedName>
</protein>
<name>A0A087U390_STEMI</name>
<sequence>MKGKKEKRKRKENKEREKKNAKEKREKERKNAKVKSGLELLSYRNFNRKQWLQEHSW</sequence>
<organism evidence="2 3">
    <name type="scientific">Stegodyphus mimosarum</name>
    <name type="common">African social velvet spider</name>
    <dbReference type="NCBI Taxonomy" id="407821"/>
    <lineage>
        <taxon>Eukaryota</taxon>
        <taxon>Metazoa</taxon>
        <taxon>Ecdysozoa</taxon>
        <taxon>Arthropoda</taxon>
        <taxon>Chelicerata</taxon>
        <taxon>Arachnida</taxon>
        <taxon>Araneae</taxon>
        <taxon>Araneomorphae</taxon>
        <taxon>Entelegynae</taxon>
        <taxon>Eresoidea</taxon>
        <taxon>Eresidae</taxon>
        <taxon>Stegodyphus</taxon>
    </lineage>
</organism>
<feature type="compositionally biased region" description="Basic residues" evidence="1">
    <location>
        <begin position="1"/>
        <end position="11"/>
    </location>
</feature>
<gene>
    <name evidence="2" type="ORF">X975_07989</name>
</gene>
<accession>A0A087U390</accession>
<feature type="non-terminal residue" evidence="2">
    <location>
        <position position="57"/>
    </location>
</feature>
<evidence type="ECO:0000256" key="1">
    <source>
        <dbReference type="SAM" id="MobiDB-lite"/>
    </source>
</evidence>
<feature type="region of interest" description="Disordered" evidence="1">
    <location>
        <begin position="1"/>
        <end position="37"/>
    </location>
</feature>
<dbReference type="AlphaFoldDB" id="A0A087U390"/>
<evidence type="ECO:0000313" key="3">
    <source>
        <dbReference type="Proteomes" id="UP000054359"/>
    </source>
</evidence>
<dbReference type="EMBL" id="KK117944">
    <property type="protein sequence ID" value="KFM71829.1"/>
    <property type="molecule type" value="Genomic_DNA"/>
</dbReference>
<proteinExistence type="predicted"/>
<evidence type="ECO:0000313" key="2">
    <source>
        <dbReference type="EMBL" id="KFM71829.1"/>
    </source>
</evidence>
<reference evidence="2 3" key="1">
    <citation type="submission" date="2013-11" db="EMBL/GenBank/DDBJ databases">
        <title>Genome sequencing of Stegodyphus mimosarum.</title>
        <authorList>
            <person name="Bechsgaard J."/>
        </authorList>
    </citation>
    <scope>NUCLEOTIDE SEQUENCE [LARGE SCALE GENOMIC DNA]</scope>
</reference>
<keyword evidence="3" id="KW-1185">Reference proteome</keyword>
<feature type="compositionally biased region" description="Basic and acidic residues" evidence="1">
    <location>
        <begin position="12"/>
        <end position="31"/>
    </location>
</feature>